<sequence>MMDDYFGVFSRVSPYGSKSVLLDRRLLANDQQSLLNLSGAEREGILERFRSGNSSLNGVNTVGRMPARSQPDDALVQVTLTEIDINTLPSYFSNMADATYFPSEGIIVEKSTPYLSDHPDIHQQITMAEISNNLSKPDSESLENIASLSRQKNIQLSSMLEMSGVFETGITEANIHTKVEVGNYRGLDDPSRLKVIKGYTDFKAWDPKDHSGAQYISAPALELTLQTKEGNSIHLSVQVEERTNKDTYKGFSRELNVQFSASEELTQEEAMVIQEYTTTLDGLLNSFSKDHSVLATDLTELQQTLASNSDAIVQTHLSLKHEVGAIERNIDITFDNDIGFEVSVEEENMALQYKLDIARAVDVQKSQDGLDVLNSDYYGFAKFDGGMNSAQFYIPAIVDSIEHKYIPLNHYSRSYLV</sequence>
<dbReference type="Proteomes" id="UP001595476">
    <property type="component" value="Unassembled WGS sequence"/>
</dbReference>
<keyword evidence="2" id="KW-1185">Reference proteome</keyword>
<gene>
    <name evidence="1" type="ORF">ACFOEK_20030</name>
</gene>
<dbReference type="EMBL" id="JBHRSZ010000009">
    <property type="protein sequence ID" value="MFC3153340.1"/>
    <property type="molecule type" value="Genomic_DNA"/>
</dbReference>
<comment type="caution">
    <text evidence="1">The sequence shown here is derived from an EMBL/GenBank/DDBJ whole genome shotgun (WGS) entry which is preliminary data.</text>
</comment>
<dbReference type="RefSeq" id="WP_386723261.1">
    <property type="nucleotide sequence ID" value="NZ_JBHRSZ010000009.1"/>
</dbReference>
<organism evidence="1 2">
    <name type="scientific">Litoribrevibacter euphylliae</name>
    <dbReference type="NCBI Taxonomy" id="1834034"/>
    <lineage>
        <taxon>Bacteria</taxon>
        <taxon>Pseudomonadati</taxon>
        <taxon>Pseudomonadota</taxon>
        <taxon>Gammaproteobacteria</taxon>
        <taxon>Oceanospirillales</taxon>
        <taxon>Oceanospirillaceae</taxon>
        <taxon>Litoribrevibacter</taxon>
    </lineage>
</organism>
<accession>A0ABV7HLL0</accession>
<proteinExistence type="predicted"/>
<reference evidence="2" key="1">
    <citation type="journal article" date="2019" name="Int. J. Syst. Evol. Microbiol.">
        <title>The Global Catalogue of Microorganisms (GCM) 10K type strain sequencing project: providing services to taxonomists for standard genome sequencing and annotation.</title>
        <authorList>
            <consortium name="The Broad Institute Genomics Platform"/>
            <consortium name="The Broad Institute Genome Sequencing Center for Infectious Disease"/>
            <person name="Wu L."/>
            <person name="Ma J."/>
        </authorList>
    </citation>
    <scope>NUCLEOTIDE SEQUENCE [LARGE SCALE GENOMIC DNA]</scope>
    <source>
        <strain evidence="2">KCTC 52438</strain>
    </source>
</reference>
<protein>
    <recommendedName>
        <fullName evidence="3">Flagellar hook-associated protein 2 C-terminal domain-containing protein</fullName>
    </recommendedName>
</protein>
<evidence type="ECO:0000313" key="2">
    <source>
        <dbReference type="Proteomes" id="UP001595476"/>
    </source>
</evidence>
<name>A0ABV7HLL0_9GAMM</name>
<evidence type="ECO:0008006" key="3">
    <source>
        <dbReference type="Google" id="ProtNLM"/>
    </source>
</evidence>
<evidence type="ECO:0000313" key="1">
    <source>
        <dbReference type="EMBL" id="MFC3153340.1"/>
    </source>
</evidence>